<feature type="compositionally biased region" description="Basic and acidic residues" evidence="1">
    <location>
        <begin position="13"/>
        <end position="29"/>
    </location>
</feature>
<name>A0A9J6GZR4_HAELO</name>
<comment type="caution">
    <text evidence="2">The sequence shown here is derived from an EMBL/GenBank/DDBJ whole genome shotgun (WGS) entry which is preliminary data.</text>
</comment>
<dbReference type="PANTHER" id="PTHR47272:SF2">
    <property type="entry name" value="PIGGYBAC TRANSPOSABLE ELEMENT-DERIVED PROTEIN 3-LIKE"/>
    <property type="match status" value="1"/>
</dbReference>
<protein>
    <submittedName>
        <fullName evidence="2">Uncharacterized protein</fullName>
    </submittedName>
</protein>
<evidence type="ECO:0000313" key="2">
    <source>
        <dbReference type="EMBL" id="KAH9379919.1"/>
    </source>
</evidence>
<accession>A0A9J6GZR4</accession>
<proteinExistence type="predicted"/>
<sequence>MKNRLPKDASLVSDKDIMKSPRGTADQRTRSDNAVACIKWVDKKPIAMVSAAFGIEPTGHCKRWCKKREEIFGRALTIRSQHYNEKMGGVDLRRPHAFLLQPKKPHQPLDDAHNVAHDGPRLCEFLATIQVRQVGTRAPKKKRHGLPRFQALHS</sequence>
<feature type="region of interest" description="Disordered" evidence="1">
    <location>
        <begin position="135"/>
        <end position="154"/>
    </location>
</feature>
<reference evidence="2 3" key="1">
    <citation type="journal article" date="2020" name="Cell">
        <title>Large-Scale Comparative Analyses of Tick Genomes Elucidate Their Genetic Diversity and Vector Capacities.</title>
        <authorList>
            <consortium name="Tick Genome and Microbiome Consortium (TIGMIC)"/>
            <person name="Jia N."/>
            <person name="Wang J."/>
            <person name="Shi W."/>
            <person name="Du L."/>
            <person name="Sun Y."/>
            <person name="Zhan W."/>
            <person name="Jiang J.F."/>
            <person name="Wang Q."/>
            <person name="Zhang B."/>
            <person name="Ji P."/>
            <person name="Bell-Sakyi L."/>
            <person name="Cui X.M."/>
            <person name="Yuan T.T."/>
            <person name="Jiang B.G."/>
            <person name="Yang W.F."/>
            <person name="Lam T.T."/>
            <person name="Chang Q.C."/>
            <person name="Ding S.J."/>
            <person name="Wang X.J."/>
            <person name="Zhu J.G."/>
            <person name="Ruan X.D."/>
            <person name="Zhao L."/>
            <person name="Wei J.T."/>
            <person name="Ye R.Z."/>
            <person name="Que T.C."/>
            <person name="Du C.H."/>
            <person name="Zhou Y.H."/>
            <person name="Cheng J.X."/>
            <person name="Dai P.F."/>
            <person name="Guo W.B."/>
            <person name="Han X.H."/>
            <person name="Huang E.J."/>
            <person name="Li L.F."/>
            <person name="Wei W."/>
            <person name="Gao Y.C."/>
            <person name="Liu J.Z."/>
            <person name="Shao H.Z."/>
            <person name="Wang X."/>
            <person name="Wang C.C."/>
            <person name="Yang T.C."/>
            <person name="Huo Q.B."/>
            <person name="Li W."/>
            <person name="Chen H.Y."/>
            <person name="Chen S.E."/>
            <person name="Zhou L.G."/>
            <person name="Ni X.B."/>
            <person name="Tian J.H."/>
            <person name="Sheng Y."/>
            <person name="Liu T."/>
            <person name="Pan Y.S."/>
            <person name="Xia L.Y."/>
            <person name="Li J."/>
            <person name="Zhao F."/>
            <person name="Cao W.C."/>
        </authorList>
    </citation>
    <scope>NUCLEOTIDE SEQUENCE [LARGE SCALE GENOMIC DNA]</scope>
    <source>
        <strain evidence="2">HaeL-2018</strain>
    </source>
</reference>
<dbReference type="VEuPathDB" id="VectorBase:HLOH_043750"/>
<evidence type="ECO:0000256" key="1">
    <source>
        <dbReference type="SAM" id="MobiDB-lite"/>
    </source>
</evidence>
<dbReference type="AlphaFoldDB" id="A0A9J6GZR4"/>
<evidence type="ECO:0000313" key="3">
    <source>
        <dbReference type="Proteomes" id="UP000821853"/>
    </source>
</evidence>
<gene>
    <name evidence="2" type="ORF">HPB48_000985</name>
</gene>
<dbReference type="EMBL" id="JABSTR010000010">
    <property type="protein sequence ID" value="KAH9379919.1"/>
    <property type="molecule type" value="Genomic_DNA"/>
</dbReference>
<dbReference type="Proteomes" id="UP000821853">
    <property type="component" value="Chromosome 8"/>
</dbReference>
<keyword evidence="3" id="KW-1185">Reference proteome</keyword>
<dbReference type="PANTHER" id="PTHR47272">
    <property type="entry name" value="DDE_TNP_1_7 DOMAIN-CONTAINING PROTEIN"/>
    <property type="match status" value="1"/>
</dbReference>
<feature type="region of interest" description="Disordered" evidence="1">
    <location>
        <begin position="1"/>
        <end position="29"/>
    </location>
</feature>
<organism evidence="2 3">
    <name type="scientific">Haemaphysalis longicornis</name>
    <name type="common">Bush tick</name>
    <dbReference type="NCBI Taxonomy" id="44386"/>
    <lineage>
        <taxon>Eukaryota</taxon>
        <taxon>Metazoa</taxon>
        <taxon>Ecdysozoa</taxon>
        <taxon>Arthropoda</taxon>
        <taxon>Chelicerata</taxon>
        <taxon>Arachnida</taxon>
        <taxon>Acari</taxon>
        <taxon>Parasitiformes</taxon>
        <taxon>Ixodida</taxon>
        <taxon>Ixodoidea</taxon>
        <taxon>Ixodidae</taxon>
        <taxon>Haemaphysalinae</taxon>
        <taxon>Haemaphysalis</taxon>
    </lineage>
</organism>